<comment type="caution">
    <text evidence="10">The sequence shown here is derived from an EMBL/GenBank/DDBJ whole genome shotgun (WGS) entry which is preliminary data.</text>
</comment>
<evidence type="ECO:0000256" key="7">
    <source>
        <dbReference type="SAM" id="Phobius"/>
    </source>
</evidence>
<evidence type="ECO:0000313" key="10">
    <source>
        <dbReference type="EMBL" id="MBP1904020.1"/>
    </source>
</evidence>
<dbReference type="Gene3D" id="1.20.1560.10">
    <property type="entry name" value="ABC transporter type 1, transmembrane domain"/>
    <property type="match status" value="1"/>
</dbReference>
<dbReference type="InterPro" id="IPR036640">
    <property type="entry name" value="ABC1_TM_sf"/>
</dbReference>
<dbReference type="PROSITE" id="PS00211">
    <property type="entry name" value="ABC_TRANSPORTER_1"/>
    <property type="match status" value="1"/>
</dbReference>
<accession>A0ABS4FN72</accession>
<dbReference type="Pfam" id="PF00005">
    <property type="entry name" value="ABC_tran"/>
    <property type="match status" value="1"/>
</dbReference>
<keyword evidence="3" id="KW-0547">Nucleotide-binding</keyword>
<evidence type="ECO:0000256" key="5">
    <source>
        <dbReference type="ARBA" id="ARBA00022989"/>
    </source>
</evidence>
<feature type="transmembrane region" description="Helical" evidence="7">
    <location>
        <begin position="249"/>
        <end position="271"/>
    </location>
</feature>
<dbReference type="InterPro" id="IPR003593">
    <property type="entry name" value="AAA+_ATPase"/>
</dbReference>
<protein>
    <submittedName>
        <fullName evidence="10">ABC-type bacteriocin/lantibiotic exporter with double-glycine peptidase domain</fullName>
    </submittedName>
</protein>
<dbReference type="SMART" id="SM00382">
    <property type="entry name" value="AAA"/>
    <property type="match status" value="1"/>
</dbReference>
<keyword evidence="11" id="KW-1185">Reference proteome</keyword>
<dbReference type="PANTHER" id="PTHR43394:SF1">
    <property type="entry name" value="ATP-BINDING CASSETTE SUB-FAMILY B MEMBER 10, MITOCHONDRIAL"/>
    <property type="match status" value="1"/>
</dbReference>
<evidence type="ECO:0000256" key="2">
    <source>
        <dbReference type="ARBA" id="ARBA00022692"/>
    </source>
</evidence>
<gene>
    <name evidence="10" type="ORF">J2Z32_000637</name>
</gene>
<dbReference type="Pfam" id="PF00664">
    <property type="entry name" value="ABC_membrane"/>
    <property type="match status" value="1"/>
</dbReference>
<dbReference type="InterPro" id="IPR039421">
    <property type="entry name" value="Type_1_exporter"/>
</dbReference>
<keyword evidence="4" id="KW-0067">ATP-binding</keyword>
<dbReference type="CDD" id="cd07346">
    <property type="entry name" value="ABC_6TM_exporters"/>
    <property type="match status" value="1"/>
</dbReference>
<feature type="domain" description="ABC transmembrane type-1" evidence="9">
    <location>
        <begin position="24"/>
        <end position="299"/>
    </location>
</feature>
<dbReference type="Gene3D" id="3.40.50.300">
    <property type="entry name" value="P-loop containing nucleotide triphosphate hydrolases"/>
    <property type="match status" value="1"/>
</dbReference>
<dbReference type="InterPro" id="IPR027417">
    <property type="entry name" value="P-loop_NTPase"/>
</dbReference>
<dbReference type="SUPFAM" id="SSF52540">
    <property type="entry name" value="P-loop containing nucleoside triphosphate hydrolases"/>
    <property type="match status" value="1"/>
</dbReference>
<evidence type="ECO:0000313" key="11">
    <source>
        <dbReference type="Proteomes" id="UP001519272"/>
    </source>
</evidence>
<dbReference type="PROSITE" id="PS50893">
    <property type="entry name" value="ABC_TRANSPORTER_2"/>
    <property type="match status" value="1"/>
</dbReference>
<comment type="subcellular location">
    <subcellularLocation>
        <location evidence="1">Cell membrane</location>
        <topology evidence="1">Multi-pass membrane protein</topology>
    </subcellularLocation>
</comment>
<feature type="domain" description="ABC transporter" evidence="8">
    <location>
        <begin position="342"/>
        <end position="572"/>
    </location>
</feature>
<keyword evidence="5 7" id="KW-1133">Transmembrane helix</keyword>
<keyword evidence="6 7" id="KW-0472">Membrane</keyword>
<keyword evidence="2 7" id="KW-0812">Transmembrane</keyword>
<dbReference type="SUPFAM" id="SSF90123">
    <property type="entry name" value="ABC transporter transmembrane region"/>
    <property type="match status" value="1"/>
</dbReference>
<dbReference type="InterPro" id="IPR017871">
    <property type="entry name" value="ABC_transporter-like_CS"/>
</dbReference>
<dbReference type="PROSITE" id="PS50929">
    <property type="entry name" value="ABC_TM1F"/>
    <property type="match status" value="1"/>
</dbReference>
<sequence>MLDNNHKLIKNIYLLLKKYKSSIIISLFCTIVVTAISILMPNLSQHLMDDGLIKRNMNNTVKYILTIISLTLIEQAVSASQSLIHTHIQNSLYRDLSVSAFSHTIKTKMQYLKNNNFSQIISSISYDVQNIAQIADRDFLVLVIQIFKVIGGVIGLTLIHWKLAIIILMMIPLKFMIVNYLTMLKKKVFEHLLEQNRKFSFWYGDTLNGINEVKLWGLYRKKEKEFLSYINQRIKLESERAMLDEVNQFSGLTLENIVFNFLYIVGLYFIMGNELTIGGLFAFIMYSSLVIEPVTLLINIKYQLANIIPSLQNYIDFLNIEEEQCENVNNELITEFSTPKHIHFENVSLAYEEEPILRNLTLDFFKGEKIAFIGSNGSGKTSLINLLLRFYEPTSGTIYMDGVNIQQLDLFQYRQKFSVMLQHVFLFNTSLRDNIIMGSDLDEFDCTTFNNKVIIADLLQFANRFPDQLNTLVGNNGTKLSGGERQKLGLARVMLKTGKILILDEATASYDAESEQLFNQFITKCTDYDYVFMITHRPEILKAMDKIVVIEQGDVIQVGKYEEVVENKAQWIGG</sequence>
<feature type="transmembrane region" description="Helical" evidence="7">
    <location>
        <begin position="139"/>
        <end position="159"/>
    </location>
</feature>
<dbReference type="PANTHER" id="PTHR43394">
    <property type="entry name" value="ATP-DEPENDENT PERMEASE MDL1, MITOCHONDRIAL"/>
    <property type="match status" value="1"/>
</dbReference>
<evidence type="ECO:0000256" key="6">
    <source>
        <dbReference type="ARBA" id="ARBA00023136"/>
    </source>
</evidence>
<dbReference type="InterPro" id="IPR003439">
    <property type="entry name" value="ABC_transporter-like_ATP-bd"/>
</dbReference>
<evidence type="ECO:0000256" key="4">
    <source>
        <dbReference type="ARBA" id="ARBA00022840"/>
    </source>
</evidence>
<dbReference type="Proteomes" id="UP001519272">
    <property type="component" value="Unassembled WGS sequence"/>
</dbReference>
<evidence type="ECO:0000259" key="8">
    <source>
        <dbReference type="PROSITE" id="PS50893"/>
    </source>
</evidence>
<feature type="transmembrane region" description="Helical" evidence="7">
    <location>
        <begin position="63"/>
        <end position="84"/>
    </location>
</feature>
<proteinExistence type="predicted"/>
<evidence type="ECO:0000259" key="9">
    <source>
        <dbReference type="PROSITE" id="PS50929"/>
    </source>
</evidence>
<dbReference type="RefSeq" id="WP_210087699.1">
    <property type="nucleotide sequence ID" value="NZ_JAGGKG010000002.1"/>
</dbReference>
<reference evidence="10 11" key="1">
    <citation type="submission" date="2021-03" db="EMBL/GenBank/DDBJ databases">
        <title>Genomic Encyclopedia of Type Strains, Phase IV (KMG-IV): sequencing the most valuable type-strain genomes for metagenomic binning, comparative biology and taxonomic classification.</title>
        <authorList>
            <person name="Goeker M."/>
        </authorList>
    </citation>
    <scope>NUCLEOTIDE SEQUENCE [LARGE SCALE GENOMIC DNA]</scope>
    <source>
        <strain evidence="10 11">DSM 14349</strain>
    </source>
</reference>
<name>A0ABS4FN72_9BACL</name>
<evidence type="ECO:0000256" key="3">
    <source>
        <dbReference type="ARBA" id="ARBA00022741"/>
    </source>
</evidence>
<evidence type="ECO:0000256" key="1">
    <source>
        <dbReference type="ARBA" id="ARBA00004651"/>
    </source>
</evidence>
<dbReference type="InterPro" id="IPR011527">
    <property type="entry name" value="ABC1_TM_dom"/>
</dbReference>
<organism evidence="10 11">
    <name type="scientific">Paenibacillus turicensis</name>
    <dbReference type="NCBI Taxonomy" id="160487"/>
    <lineage>
        <taxon>Bacteria</taxon>
        <taxon>Bacillati</taxon>
        <taxon>Bacillota</taxon>
        <taxon>Bacilli</taxon>
        <taxon>Bacillales</taxon>
        <taxon>Paenibacillaceae</taxon>
        <taxon>Paenibacillus</taxon>
    </lineage>
</organism>
<feature type="transmembrane region" description="Helical" evidence="7">
    <location>
        <begin position="165"/>
        <end position="182"/>
    </location>
</feature>
<feature type="transmembrane region" description="Helical" evidence="7">
    <location>
        <begin position="277"/>
        <end position="298"/>
    </location>
</feature>
<feature type="transmembrane region" description="Helical" evidence="7">
    <location>
        <begin position="21"/>
        <end position="43"/>
    </location>
</feature>
<dbReference type="EMBL" id="JAGGKG010000002">
    <property type="protein sequence ID" value="MBP1904020.1"/>
    <property type="molecule type" value="Genomic_DNA"/>
</dbReference>